<dbReference type="RefSeq" id="WP_120630373.1">
    <property type="nucleotide sequence ID" value="NZ_RAWG01000515.1"/>
</dbReference>
<dbReference type="EMBL" id="RAWG01000515">
    <property type="protein sequence ID" value="RKH28982.1"/>
    <property type="molecule type" value="Genomic_DNA"/>
</dbReference>
<feature type="region of interest" description="Disordered" evidence="1">
    <location>
        <begin position="464"/>
        <end position="495"/>
    </location>
</feature>
<organism evidence="2 3">
    <name type="scientific">Corallococcus sicarius</name>
    <dbReference type="NCBI Taxonomy" id="2316726"/>
    <lineage>
        <taxon>Bacteria</taxon>
        <taxon>Pseudomonadati</taxon>
        <taxon>Myxococcota</taxon>
        <taxon>Myxococcia</taxon>
        <taxon>Myxococcales</taxon>
        <taxon>Cystobacterineae</taxon>
        <taxon>Myxococcaceae</taxon>
        <taxon>Corallococcus</taxon>
    </lineage>
</organism>
<feature type="compositionally biased region" description="Pro residues" evidence="1">
    <location>
        <begin position="472"/>
        <end position="481"/>
    </location>
</feature>
<dbReference type="OrthoDB" id="147470at2"/>
<evidence type="ECO:0000313" key="3">
    <source>
        <dbReference type="Proteomes" id="UP000273405"/>
    </source>
</evidence>
<proteinExistence type="predicted"/>
<accession>A0A3A8MN54</accession>
<evidence type="ECO:0000256" key="1">
    <source>
        <dbReference type="SAM" id="MobiDB-lite"/>
    </source>
</evidence>
<protein>
    <submittedName>
        <fullName evidence="2">Uncharacterized protein</fullName>
    </submittedName>
</protein>
<dbReference type="Proteomes" id="UP000273405">
    <property type="component" value="Unassembled WGS sequence"/>
</dbReference>
<evidence type="ECO:0000313" key="2">
    <source>
        <dbReference type="EMBL" id="RKH28982.1"/>
    </source>
</evidence>
<reference evidence="3" key="1">
    <citation type="submission" date="2018-09" db="EMBL/GenBank/DDBJ databases">
        <authorList>
            <person name="Livingstone P.G."/>
            <person name="Whitworth D.E."/>
        </authorList>
    </citation>
    <scope>NUCLEOTIDE SEQUENCE [LARGE SCALE GENOMIC DNA]</scope>
    <source>
        <strain evidence="3">CA040B</strain>
    </source>
</reference>
<sequence>MSGFGPSSTSAKRAAADPTKHVNYVLGMVLGVDDFIQDFAYQSERDRWQARDLLGYGTAWGLAVTTGLGARGPEVRVSPGTALSPRGQLVRVTPAQCASLNDWLKAQGAAIEPNPDEIVRVWVVLSYRECLTDPVPVPGEPCRSEDDAMAPSRVTDDFKLELRLTPPQEPTEEQAVRDLVRWLRTHVVPVGDDTPSGDVTSEADFLTALRAAVVQPVPLAPETDWLDDAAAPMKVPATQVEGYLRAALRVWVTELRALWRPNWLGEAQGCQQPVSAEPDSDVDCVLLAAVDVHVSKELGSTDWVVKAEAPLPIHEDERPYLLHLRLLQEWALAGPLWDTSAVHHPPTLPAYQIVAAGTLPLASFEDSGVQGYNNLRIDKASKGFARLTFDGYQYKPEAWQYVVKVTLQEDEGLGLALPTVTVAGLDSDGIRLRLREREDPMDETSMASMAVIVEVSQYFAGAGPTLKTARAPEPPAPPAPPSRAASRTRRSGGGR</sequence>
<gene>
    <name evidence="2" type="ORF">D7X12_39900</name>
</gene>
<name>A0A3A8MN54_9BACT</name>
<comment type="caution">
    <text evidence="2">The sequence shown here is derived from an EMBL/GenBank/DDBJ whole genome shotgun (WGS) entry which is preliminary data.</text>
</comment>
<dbReference type="AlphaFoldDB" id="A0A3A8MN54"/>
<feature type="compositionally biased region" description="Basic residues" evidence="1">
    <location>
        <begin position="486"/>
        <end position="495"/>
    </location>
</feature>
<keyword evidence="3" id="KW-1185">Reference proteome</keyword>